<evidence type="ECO:0000256" key="1">
    <source>
        <dbReference type="SAM" id="MobiDB-lite"/>
    </source>
</evidence>
<feature type="region of interest" description="Disordered" evidence="1">
    <location>
        <begin position="1"/>
        <end position="42"/>
    </location>
</feature>
<proteinExistence type="predicted"/>
<protein>
    <submittedName>
        <fullName evidence="2">Uncharacterized protein</fullName>
    </submittedName>
</protein>
<name>A0A811BND4_9VIRU</name>
<dbReference type="EMBL" id="LC625835">
    <property type="protein sequence ID" value="BCU03413.1"/>
    <property type="molecule type" value="Genomic_DNA"/>
</dbReference>
<dbReference type="Proteomes" id="UP001253637">
    <property type="component" value="Segment"/>
</dbReference>
<accession>A0A811BND4</accession>
<evidence type="ECO:0000313" key="2">
    <source>
        <dbReference type="EMBL" id="BCU03413.1"/>
    </source>
</evidence>
<evidence type="ECO:0000313" key="3">
    <source>
        <dbReference type="Proteomes" id="UP001253637"/>
    </source>
</evidence>
<organism evidence="2 3">
    <name type="scientific">Pandoravirus japonicus</name>
    <dbReference type="NCBI Taxonomy" id="2823154"/>
    <lineage>
        <taxon>Viruses</taxon>
        <taxon>Pandoravirus</taxon>
    </lineage>
</organism>
<reference evidence="2" key="1">
    <citation type="submission" date="2021-04" db="EMBL/GenBank/DDBJ databases">
        <title>Draft Genome Sequence of Pandoravirus japonicus, Isolated from the Sabaishi River of Niigata, Japan.</title>
        <authorList>
            <person name="Hosokawa N."/>
            <person name="Takahashi H."/>
            <person name="Aoki K."/>
            <person name="Takemura M."/>
        </authorList>
    </citation>
    <scope>NUCLEOTIDE SEQUENCE</scope>
</reference>
<sequence>MKRRLSQSGDDDDALQRQIQSEPSTSSVGKQHRADEPEPGAPWDVRRDVAVIAALCDRLSGTTADLADLYEAMRLTRGAMSGGTARARLSTADEPECAVPLRAYSALWRTLAADPGAVAAARRHAAEWPPTFVDVQRAYAALEPESAFEHARQLDLEAVDDPVAAAYDLALAVGAAARRVAKVARLAPSDFAGSVEPFPVAWYDVLDATGPAFVGGCDPGASYYVMTVQNDAYDRVVLFRVGDDGSATLVAVAATPVGMSLLDPGAAEMVRLDGTPALEPHSVVLPSFLHALVYDASETPRRTQEARESNDAEALSRLLRTADLFEPLPAGAAQVRRTLLPVPSRFAVPDAVYDYIARSGPNAVDIWLDGEISGAWLDECRLVLALRLFTGQLEARATGGLLPRRPLSLANAAAAAYQGPLRRGMMPEEALDRASVYAWQGACAAPASASGLLPGAARLLDVARLWGHTTSAAEASRPELLCVPLADLARARIPDIVGGMARV</sequence>
<feature type="compositionally biased region" description="Polar residues" evidence="1">
    <location>
        <begin position="17"/>
        <end position="29"/>
    </location>
</feature>